<sequence length="427" mass="45193">MISADQLELRILTGLHRGARAPVMDAAWIGSDADCDIVLSDPGLPTRAGRIRIAARSWRIDTEPAYGSAASPPTSSVALGAALRVGPVWISVAPLAAPWPDPAALADGVLPAPAGARNGAGAAARRQKPYKRAAAWAMMAGAAVVLAAGTRMFWTNGTANATPASPYKMELDRAARQAAAALDALALASDAQVHQDDDDPVTVTGWVRNDVEYEQLAEALARIQPRPAIKVEIATVQIRAAQGVLKDFLLRSHVQYLGSGRLTIQGIAASAERRTAAIQTLEAKLAGVTVETHDIVLLSDVTASLKRGMNAILLPNLSVRWANDGLEIDTERLDTHQLLALSPLVAQFNKNNLNSVHPVPEPPPAPPPAASIPFRITSVVGGTHPWLLLECGTKLMVGGTYANYRLESIAKDKIVFKGPDAVVTIQR</sequence>
<dbReference type="InterPro" id="IPR012843">
    <property type="entry name" value="YscD"/>
</dbReference>
<accession>A0A4Q1HHT2</accession>
<evidence type="ECO:0000259" key="2">
    <source>
        <dbReference type="Pfam" id="PF16697"/>
    </source>
</evidence>
<keyword evidence="4" id="KW-1185">Reference proteome</keyword>
<dbReference type="Gene3D" id="2.60.200.20">
    <property type="match status" value="1"/>
</dbReference>
<evidence type="ECO:0000256" key="1">
    <source>
        <dbReference type="SAM" id="Phobius"/>
    </source>
</evidence>
<keyword evidence="1" id="KW-1133">Transmembrane helix</keyword>
<keyword evidence="1" id="KW-0812">Transmembrane</keyword>
<feature type="transmembrane region" description="Helical" evidence="1">
    <location>
        <begin position="133"/>
        <end position="154"/>
    </location>
</feature>
<dbReference type="Proteomes" id="UP000290849">
    <property type="component" value="Unassembled WGS sequence"/>
</dbReference>
<name>A0A4Q1HHT2_9BURK</name>
<feature type="domain" description="YscD cytoplasmic" evidence="2">
    <location>
        <begin position="10"/>
        <end position="92"/>
    </location>
</feature>
<comment type="caution">
    <text evidence="3">The sequence shown here is derived from an EMBL/GenBank/DDBJ whole genome shotgun (WGS) entry which is preliminary data.</text>
</comment>
<dbReference type="EMBL" id="PYAL01000004">
    <property type="protein sequence ID" value="RXN87772.1"/>
    <property type="molecule type" value="Genomic_DNA"/>
</dbReference>
<dbReference type="InterPro" id="IPR032030">
    <property type="entry name" value="YscD_cytoplasmic_dom"/>
</dbReference>
<dbReference type="Pfam" id="PF16697">
    <property type="entry name" value="Yop-YscD_cpl"/>
    <property type="match status" value="1"/>
</dbReference>
<dbReference type="OrthoDB" id="9124756at2"/>
<keyword evidence="1" id="KW-0472">Membrane</keyword>
<evidence type="ECO:0000313" key="3">
    <source>
        <dbReference type="EMBL" id="RXN87772.1"/>
    </source>
</evidence>
<gene>
    <name evidence="3" type="ORF">C7R54_14325</name>
</gene>
<dbReference type="NCBIfam" id="TIGR02500">
    <property type="entry name" value="type_III_yscD"/>
    <property type="match status" value="1"/>
</dbReference>
<dbReference type="RefSeq" id="WP_129151136.1">
    <property type="nucleotide sequence ID" value="NZ_JBHSDO010000011.1"/>
</dbReference>
<evidence type="ECO:0000313" key="4">
    <source>
        <dbReference type="Proteomes" id="UP000290849"/>
    </source>
</evidence>
<organism evidence="3 4">
    <name type="scientific">Achromobacter aloeverae</name>
    <dbReference type="NCBI Taxonomy" id="1750518"/>
    <lineage>
        <taxon>Bacteria</taxon>
        <taxon>Pseudomonadati</taxon>
        <taxon>Pseudomonadota</taxon>
        <taxon>Betaproteobacteria</taxon>
        <taxon>Burkholderiales</taxon>
        <taxon>Alcaligenaceae</taxon>
        <taxon>Achromobacter</taxon>
    </lineage>
</organism>
<dbReference type="AlphaFoldDB" id="A0A4Q1HHT2"/>
<protein>
    <submittedName>
        <fullName evidence="3">EscD/YscD/HrpQ family type III secretion system inner membrane ring protein</fullName>
    </submittedName>
</protein>
<proteinExistence type="predicted"/>
<reference evidence="3 4" key="1">
    <citation type="journal article" date="2017" name="Int. J. Syst. Evol. Microbiol.">
        <title>Achromobacter aloeverae sp. nov., isolated from the root of Aloe vera (L.) Burm.f.</title>
        <authorList>
            <person name="Kuncharoen N."/>
            <person name="Muramatsu Y."/>
            <person name="Shibata C."/>
            <person name="Kamakura Y."/>
            <person name="Nakagawa Y."/>
            <person name="Tanasupawat S."/>
        </authorList>
    </citation>
    <scope>NUCLEOTIDE SEQUENCE [LARGE SCALE GENOMIC DNA]</scope>
    <source>
        <strain evidence="3 4">AVA-1</strain>
    </source>
</reference>